<evidence type="ECO:0000313" key="2">
    <source>
        <dbReference type="Proteomes" id="UP000597444"/>
    </source>
</evidence>
<dbReference type="Proteomes" id="UP000597444">
    <property type="component" value="Unassembled WGS sequence"/>
</dbReference>
<protein>
    <submittedName>
        <fullName evidence="1">Uncharacterized protein</fullName>
    </submittedName>
</protein>
<gene>
    <name evidence="1" type="ORF">KSF_100830</name>
</gene>
<dbReference type="RefSeq" id="WP_220210637.1">
    <property type="nucleotide sequence ID" value="NZ_BNJK01000002.1"/>
</dbReference>
<evidence type="ECO:0000313" key="1">
    <source>
        <dbReference type="EMBL" id="GHP00036.1"/>
    </source>
</evidence>
<proteinExistence type="predicted"/>
<name>A0A8J3J0D3_9CHLR</name>
<comment type="caution">
    <text evidence="1">The sequence shown here is derived from an EMBL/GenBank/DDBJ whole genome shotgun (WGS) entry which is preliminary data.</text>
</comment>
<organism evidence="1 2">
    <name type="scientific">Reticulibacter mediterranei</name>
    <dbReference type="NCBI Taxonomy" id="2778369"/>
    <lineage>
        <taxon>Bacteria</taxon>
        <taxon>Bacillati</taxon>
        <taxon>Chloroflexota</taxon>
        <taxon>Ktedonobacteria</taxon>
        <taxon>Ktedonobacterales</taxon>
        <taxon>Reticulibacteraceae</taxon>
        <taxon>Reticulibacter</taxon>
    </lineage>
</organism>
<sequence length="133" mass="14770">MNRREFLRKTLVTTSLLPGSLLLNQGLHPLRAKAQTLQRTLKIASTKDLGVVGKPASVLGRDGGATLLLGNQLLWIFNDTLVRNDTRIRSNTAALADPRKPLITHEPLDTHGRPYQFIPFTTEEQAYNDKTGI</sequence>
<dbReference type="EMBL" id="BNJK01000002">
    <property type="protein sequence ID" value="GHP00036.1"/>
    <property type="molecule type" value="Genomic_DNA"/>
</dbReference>
<keyword evidence="2" id="KW-1185">Reference proteome</keyword>
<reference evidence="1" key="1">
    <citation type="submission" date="2020-10" db="EMBL/GenBank/DDBJ databases">
        <title>Taxonomic study of unclassified bacteria belonging to the class Ktedonobacteria.</title>
        <authorList>
            <person name="Yabe S."/>
            <person name="Wang C.M."/>
            <person name="Zheng Y."/>
            <person name="Sakai Y."/>
            <person name="Cavaletti L."/>
            <person name="Monciardini P."/>
            <person name="Donadio S."/>
        </authorList>
    </citation>
    <scope>NUCLEOTIDE SEQUENCE</scope>
    <source>
        <strain evidence="1">ID150040</strain>
    </source>
</reference>
<accession>A0A8J3J0D3</accession>
<dbReference type="AlphaFoldDB" id="A0A8J3J0D3"/>